<protein>
    <submittedName>
        <fullName evidence="3">Ubiquitin carboxyl-terminal hydrolase family protein</fullName>
    </submittedName>
</protein>
<keyword evidence="2" id="KW-0732">Signal</keyword>
<dbReference type="AlphaFoldDB" id="Q23U27"/>
<accession>Q23U27</accession>
<feature type="transmembrane region" description="Helical" evidence="1">
    <location>
        <begin position="1113"/>
        <end position="1135"/>
    </location>
</feature>
<evidence type="ECO:0000256" key="1">
    <source>
        <dbReference type="SAM" id="Phobius"/>
    </source>
</evidence>
<dbReference type="KEGG" id="tet:TTHERM_01197010"/>
<dbReference type="HOGENOM" id="CLU_271646_0_0_1"/>
<proteinExistence type="predicted"/>
<feature type="signal peptide" evidence="2">
    <location>
        <begin position="1"/>
        <end position="20"/>
    </location>
</feature>
<keyword evidence="1" id="KW-1133">Transmembrane helix</keyword>
<gene>
    <name evidence="3" type="ORF">TTHERM_01197010</name>
</gene>
<keyword evidence="3" id="KW-0378">Hydrolase</keyword>
<feature type="chain" id="PRO_5004201851" evidence="2">
    <location>
        <begin position="21"/>
        <end position="1188"/>
    </location>
</feature>
<evidence type="ECO:0000256" key="2">
    <source>
        <dbReference type="SAM" id="SignalP"/>
    </source>
</evidence>
<keyword evidence="1" id="KW-0812">Transmembrane</keyword>
<evidence type="ECO:0000313" key="4">
    <source>
        <dbReference type="Proteomes" id="UP000009168"/>
    </source>
</evidence>
<evidence type="ECO:0000313" key="3">
    <source>
        <dbReference type="EMBL" id="EAS00023.2"/>
    </source>
</evidence>
<reference evidence="4" key="1">
    <citation type="journal article" date="2006" name="PLoS Biol.">
        <title>Macronuclear genome sequence of the ciliate Tetrahymena thermophila, a model eukaryote.</title>
        <authorList>
            <person name="Eisen J.A."/>
            <person name="Coyne R.S."/>
            <person name="Wu M."/>
            <person name="Wu D."/>
            <person name="Thiagarajan M."/>
            <person name="Wortman J.R."/>
            <person name="Badger J.H."/>
            <person name="Ren Q."/>
            <person name="Amedeo P."/>
            <person name="Jones K.M."/>
            <person name="Tallon L.J."/>
            <person name="Delcher A.L."/>
            <person name="Salzberg S.L."/>
            <person name="Silva J.C."/>
            <person name="Haas B.J."/>
            <person name="Majoros W.H."/>
            <person name="Farzad M."/>
            <person name="Carlton J.M."/>
            <person name="Smith R.K. Jr."/>
            <person name="Garg J."/>
            <person name="Pearlman R.E."/>
            <person name="Karrer K.M."/>
            <person name="Sun L."/>
            <person name="Manning G."/>
            <person name="Elde N.C."/>
            <person name="Turkewitz A.P."/>
            <person name="Asai D.J."/>
            <person name="Wilkes D.E."/>
            <person name="Wang Y."/>
            <person name="Cai H."/>
            <person name="Collins K."/>
            <person name="Stewart B.A."/>
            <person name="Lee S.R."/>
            <person name="Wilamowska K."/>
            <person name="Weinberg Z."/>
            <person name="Ruzzo W.L."/>
            <person name="Wloga D."/>
            <person name="Gaertig J."/>
            <person name="Frankel J."/>
            <person name="Tsao C.-C."/>
            <person name="Gorovsky M.A."/>
            <person name="Keeling P.J."/>
            <person name="Waller R.F."/>
            <person name="Patron N.J."/>
            <person name="Cherry J.M."/>
            <person name="Stover N.A."/>
            <person name="Krieger C.J."/>
            <person name="del Toro C."/>
            <person name="Ryder H.F."/>
            <person name="Williamson S.C."/>
            <person name="Barbeau R.A."/>
            <person name="Hamilton E.P."/>
            <person name="Orias E."/>
        </authorList>
    </citation>
    <scope>NUCLEOTIDE SEQUENCE [LARGE SCALE GENOMIC DNA]</scope>
    <source>
        <strain evidence="4">SB210</strain>
    </source>
</reference>
<keyword evidence="4" id="KW-1185">Reference proteome</keyword>
<dbReference type="Proteomes" id="UP000009168">
    <property type="component" value="Unassembled WGS sequence"/>
</dbReference>
<dbReference type="EMBL" id="GG662631">
    <property type="protein sequence ID" value="EAS00023.2"/>
    <property type="molecule type" value="Genomic_DNA"/>
</dbReference>
<dbReference type="RefSeq" id="XP_001020268.2">
    <property type="nucleotide sequence ID" value="XM_001020268.2"/>
</dbReference>
<sequence length="1188" mass="131439">MQKKILLLSCFCIYLSLCLTDNCNQDKQFVDSNNICHTCSGNTPFINYDDSIKNGTCVGKCNEGLYYNSTSYCVKCQNGFPSYNQTSCLGTCDQGGQILNLNGTACIYKENCTQLISQNNGTSQCVSNCNSNRQFVDLTNKICYTCSGNTTFINYDDSNKNGTCVGKCNEGLYYNSTSYCVKCQNGFPSYNQTSCLGTCDQGGQILNLSGDACIYKENCTQFIAQTNSTAQCVGKCNEGLYYNSTSYCLQCQNGYPSYNQTSCLGTCDQGGQILNLSGNACIYKENCTQLIQQNNGITQCVSTCDQGGQILNLNGNACIYKENCTQLISQNNGTTQCVSNCNSNRQFVDLTNKICYTCSGNTTFINYDDTNKNGTCVGKCNEGLYYNSTSFCVKCQKGFPFYDQTSCLDTCEQGGQILNLSGNACIYKENCTQLIQQNNGTTQCVSKCNEGLYYNSTNYCVKCQNGFPSYNQTSCYGTCDQGQQILNLNGNACIYKENCTQFIAQTNGTIQCVGKCNEGLYYSSNKLCLQCQNGFPSYNQTSCLGTCDQGGQILNLNGNACIYKENCTQQMNKLFVNQNNMTQCTATCSGNRQYLNQTNFCITCNNSQYINVKNNILQCVSNCDDNQFVNSTSYCNQCNQNQYVSSNGTVCVNSCNNSEFISLSGNRCLLSCPLQQYQNVNKTACVSSCGIGEYVDQSNGQKQCKVCSNYLQVDTSNQEVQCLNQCSQQQLIYYFTYNQVKYKQCVNPTFCKSKKISASNSNICTDTCISPEIDNGSSTCSLNCSQGQYQFPSNSTCSSTCQNYISSDNKLCIESCGQVLEVVGSENRCSKCQPDEYFSLKSQQGCVKISNTTESLTQLKNSVIQVISTGINTVQALQKVQEQINQYTSQSYDLILSNIQSKSQTTTEDKQQIQQAVNDIFTINQSLVSKISTSQGKQSVVTGSSQLKVIGQTNQPGYKFSQILNSSDIQNGNTTSLLEQDTNLTSSQQPQVLQIAYVSTNMYCQQYSCAQKQPLFLLNVKSVQSQQRILQQSQSFQIMYAIKQDQNPNKLICQNYNEQGVLTWSQGQVQNGQIACQISYSSSIYYDEQCLHVDQKYCDSEDESTKGLSGVQIFGITFSCIAFVGITSVCVISYIRRKKNCKKFIQLNQPQALQANNLITEQGEKIDTENQNQAKKDEAIILDQIALE</sequence>
<keyword evidence="1" id="KW-0472">Membrane</keyword>
<dbReference type="GeneID" id="7824770"/>
<name>Q23U27_TETTS</name>
<dbReference type="GO" id="GO:0016787">
    <property type="term" value="F:hydrolase activity"/>
    <property type="evidence" value="ECO:0007669"/>
    <property type="project" value="UniProtKB-KW"/>
</dbReference>
<dbReference type="InParanoid" id="Q23U27"/>
<organism evidence="3 4">
    <name type="scientific">Tetrahymena thermophila (strain SB210)</name>
    <dbReference type="NCBI Taxonomy" id="312017"/>
    <lineage>
        <taxon>Eukaryota</taxon>
        <taxon>Sar</taxon>
        <taxon>Alveolata</taxon>
        <taxon>Ciliophora</taxon>
        <taxon>Intramacronucleata</taxon>
        <taxon>Oligohymenophorea</taxon>
        <taxon>Hymenostomatida</taxon>
        <taxon>Tetrahymenina</taxon>
        <taxon>Tetrahymenidae</taxon>
        <taxon>Tetrahymena</taxon>
    </lineage>
</organism>